<evidence type="ECO:0000313" key="6">
    <source>
        <dbReference type="Proteomes" id="UP001370490"/>
    </source>
</evidence>
<evidence type="ECO:0000313" key="5">
    <source>
        <dbReference type="EMBL" id="KAK6946643.1"/>
    </source>
</evidence>
<dbReference type="FunFam" id="3.40.50.880:FF:000015">
    <property type="entry name" value="Protein DJ-1 homolog C"/>
    <property type="match status" value="2"/>
</dbReference>
<dbReference type="NCBIfam" id="TIGR01383">
    <property type="entry name" value="not_thiJ"/>
    <property type="match status" value="2"/>
</dbReference>
<dbReference type="EMBL" id="JBAMMX010000001">
    <property type="protein sequence ID" value="KAK6946643.1"/>
    <property type="molecule type" value="Genomic_DNA"/>
</dbReference>
<dbReference type="InterPro" id="IPR002818">
    <property type="entry name" value="DJ-1/PfpI"/>
</dbReference>
<comment type="similarity">
    <text evidence="1">Belongs to the peptidase C56 family.</text>
</comment>
<keyword evidence="6" id="KW-1185">Reference proteome</keyword>
<dbReference type="Proteomes" id="UP001370490">
    <property type="component" value="Unassembled WGS sequence"/>
</dbReference>
<feature type="domain" description="DJ-1/PfpI" evidence="4">
    <location>
        <begin position="285"/>
        <end position="447"/>
    </location>
</feature>
<name>A0AAN8W5J1_9MAGN</name>
<dbReference type="SUPFAM" id="SSF52317">
    <property type="entry name" value="Class I glutamine amidotransferase-like"/>
    <property type="match status" value="2"/>
</dbReference>
<evidence type="ECO:0000256" key="2">
    <source>
        <dbReference type="ARBA" id="ARBA00022737"/>
    </source>
</evidence>
<protein>
    <submittedName>
        <fullName evidence="5">DJ-1/PfpI</fullName>
    </submittedName>
</protein>
<dbReference type="PANTHER" id="PTHR48094">
    <property type="entry name" value="PROTEIN/NUCLEIC ACID DEGLYCASE DJ-1-RELATED"/>
    <property type="match status" value="1"/>
</dbReference>
<dbReference type="CDD" id="cd03135">
    <property type="entry name" value="GATase1_DJ-1"/>
    <property type="match status" value="2"/>
</dbReference>
<dbReference type="InterPro" id="IPR029062">
    <property type="entry name" value="Class_I_gatase-like"/>
</dbReference>
<feature type="compositionally biased region" description="Low complexity" evidence="3">
    <location>
        <begin position="25"/>
        <end position="44"/>
    </location>
</feature>
<evidence type="ECO:0000256" key="3">
    <source>
        <dbReference type="SAM" id="MobiDB-lite"/>
    </source>
</evidence>
<dbReference type="Pfam" id="PF01965">
    <property type="entry name" value="DJ-1_PfpI"/>
    <property type="match status" value="2"/>
</dbReference>
<dbReference type="GO" id="GO:0005737">
    <property type="term" value="C:cytoplasm"/>
    <property type="evidence" value="ECO:0007669"/>
    <property type="project" value="TreeGrafter"/>
</dbReference>
<gene>
    <name evidence="5" type="ORF">RJ641_000116</name>
</gene>
<reference evidence="5 6" key="1">
    <citation type="submission" date="2023-12" db="EMBL/GenBank/DDBJ databases">
        <title>A high-quality genome assembly for Dillenia turbinata (Dilleniales).</title>
        <authorList>
            <person name="Chanderbali A."/>
        </authorList>
    </citation>
    <scope>NUCLEOTIDE SEQUENCE [LARGE SCALE GENOMIC DNA]</scope>
    <source>
        <strain evidence="5">LSX21</strain>
        <tissue evidence="5">Leaf</tissue>
    </source>
</reference>
<feature type="domain" description="DJ-1/PfpI" evidence="4">
    <location>
        <begin position="52"/>
        <end position="217"/>
    </location>
</feature>
<dbReference type="Gene3D" id="3.40.50.880">
    <property type="match status" value="2"/>
</dbReference>
<keyword evidence="2" id="KW-0677">Repeat</keyword>
<dbReference type="GO" id="GO:1903189">
    <property type="term" value="P:glyoxal metabolic process"/>
    <property type="evidence" value="ECO:0007669"/>
    <property type="project" value="TreeGrafter"/>
</dbReference>
<dbReference type="AlphaFoldDB" id="A0AAN8W5J1"/>
<evidence type="ECO:0000256" key="1">
    <source>
        <dbReference type="ARBA" id="ARBA00008542"/>
    </source>
</evidence>
<accession>A0AAN8W5J1</accession>
<dbReference type="InterPro" id="IPR006287">
    <property type="entry name" value="DJ-1"/>
</dbReference>
<comment type="caution">
    <text evidence="5">The sequence shown here is derived from an EMBL/GenBank/DDBJ whole genome shotgun (WGS) entry which is preliminary data.</text>
</comment>
<dbReference type="InterPro" id="IPR050325">
    <property type="entry name" value="Prot/Nucl_acid_deglycase"/>
</dbReference>
<dbReference type="PANTHER" id="PTHR48094:SF12">
    <property type="entry name" value="PARKINSON DISEASE PROTEIN 7 HOMOLOG"/>
    <property type="match status" value="1"/>
</dbReference>
<feature type="region of interest" description="Disordered" evidence="3">
    <location>
        <begin position="19"/>
        <end position="44"/>
    </location>
</feature>
<sequence>MATRHLTLLSRIPKFPELLSRKSTPRPSSLAPSPSPRRASSAGAATTVSMAKKALVPIANGTEPLEAVIIIDVLRRSGAEVTVASVEDKLQVDACHGVKLVADALIADCAHIAVDLISLPGGMPGAATLRDCGILEGLVKKQAADGRLYSAICAAPAVALGSWGLLKGLKATCYPSLIEQLSGTAEAVESRVQQDGRVVTSRGPGTAMEYSVALVEQLYGKEKADEVAGPLVFSPFLTLTFENRIRLSGPGNSTWNHLVMRDKHGVDYTITELNPMPWTYDTCPRILVPIANGSEEMEAVIIIDVLRRAKANVVVASVDDKLEIVASRKVKIVADTSLAEAAKSSYDLIVLPGGLGGAQAFANSEKLVNMLKKQSEANRPYGAICASPALVLEAHGLLKGKKATAFPAMCEKLTDKTEIENRVVVDGNLITSRGPGTSMEFALAIVEKFFGREKAQELAKTMLFKHP</sequence>
<evidence type="ECO:0000259" key="4">
    <source>
        <dbReference type="Pfam" id="PF01965"/>
    </source>
</evidence>
<organism evidence="5 6">
    <name type="scientific">Dillenia turbinata</name>
    <dbReference type="NCBI Taxonomy" id="194707"/>
    <lineage>
        <taxon>Eukaryota</taxon>
        <taxon>Viridiplantae</taxon>
        <taxon>Streptophyta</taxon>
        <taxon>Embryophyta</taxon>
        <taxon>Tracheophyta</taxon>
        <taxon>Spermatophyta</taxon>
        <taxon>Magnoliopsida</taxon>
        <taxon>eudicotyledons</taxon>
        <taxon>Gunneridae</taxon>
        <taxon>Pentapetalae</taxon>
        <taxon>Dilleniales</taxon>
        <taxon>Dilleniaceae</taxon>
        <taxon>Dillenia</taxon>
    </lineage>
</organism>
<proteinExistence type="inferred from homology"/>